<organism evidence="6 7">
    <name type="scientific">Tistrella bauzanensis</name>
    <dbReference type="NCBI Taxonomy" id="657419"/>
    <lineage>
        <taxon>Bacteria</taxon>
        <taxon>Pseudomonadati</taxon>
        <taxon>Pseudomonadota</taxon>
        <taxon>Alphaproteobacteria</taxon>
        <taxon>Geminicoccales</taxon>
        <taxon>Geminicoccaceae</taxon>
        <taxon>Tistrella</taxon>
    </lineage>
</organism>
<feature type="transmembrane region" description="Helical" evidence="4">
    <location>
        <begin position="355"/>
        <end position="374"/>
    </location>
</feature>
<feature type="transmembrane region" description="Helical" evidence="4">
    <location>
        <begin position="231"/>
        <end position="249"/>
    </location>
</feature>
<keyword evidence="7" id="KW-1185">Reference proteome</keyword>
<dbReference type="InterPro" id="IPR020846">
    <property type="entry name" value="MFS_dom"/>
</dbReference>
<feature type="transmembrane region" description="Helical" evidence="4">
    <location>
        <begin position="386"/>
        <end position="405"/>
    </location>
</feature>
<dbReference type="Pfam" id="PF07690">
    <property type="entry name" value="MFS_1"/>
    <property type="match status" value="1"/>
</dbReference>
<dbReference type="EMBL" id="BMDZ01000002">
    <property type="protein sequence ID" value="GGB24560.1"/>
    <property type="molecule type" value="Genomic_DNA"/>
</dbReference>
<feature type="transmembrane region" description="Helical" evidence="4">
    <location>
        <begin position="82"/>
        <end position="101"/>
    </location>
</feature>
<dbReference type="InterPro" id="IPR011701">
    <property type="entry name" value="MFS"/>
</dbReference>
<evidence type="ECO:0000256" key="1">
    <source>
        <dbReference type="ARBA" id="ARBA00022692"/>
    </source>
</evidence>
<evidence type="ECO:0000256" key="4">
    <source>
        <dbReference type="SAM" id="Phobius"/>
    </source>
</evidence>
<dbReference type="Gene3D" id="1.20.1250.20">
    <property type="entry name" value="MFS general substrate transporter like domains"/>
    <property type="match status" value="1"/>
</dbReference>
<feature type="domain" description="Major facilitator superfamily (MFS) profile" evidence="5">
    <location>
        <begin position="13"/>
        <end position="410"/>
    </location>
</feature>
<feature type="transmembrane region" description="Helical" evidence="4">
    <location>
        <begin position="296"/>
        <end position="314"/>
    </location>
</feature>
<feature type="transmembrane region" description="Helical" evidence="4">
    <location>
        <begin position="107"/>
        <end position="130"/>
    </location>
</feature>
<feature type="transmembrane region" description="Helical" evidence="4">
    <location>
        <begin position="261"/>
        <end position="284"/>
    </location>
</feature>
<dbReference type="Proteomes" id="UP000603352">
    <property type="component" value="Unassembled WGS sequence"/>
</dbReference>
<comment type="caution">
    <text evidence="6">The sequence shown here is derived from an EMBL/GenBank/DDBJ whole genome shotgun (WGS) entry which is preliminary data.</text>
</comment>
<protein>
    <submittedName>
        <fullName evidence="6">MFS transporter</fullName>
    </submittedName>
</protein>
<evidence type="ECO:0000313" key="6">
    <source>
        <dbReference type="EMBL" id="GGB24560.1"/>
    </source>
</evidence>
<evidence type="ECO:0000256" key="3">
    <source>
        <dbReference type="ARBA" id="ARBA00023136"/>
    </source>
</evidence>
<dbReference type="InterPro" id="IPR036259">
    <property type="entry name" value="MFS_trans_sf"/>
</dbReference>
<dbReference type="InterPro" id="IPR050327">
    <property type="entry name" value="Proton-linked_MCT"/>
</dbReference>
<name>A0ABQ1I7I9_9PROT</name>
<dbReference type="PROSITE" id="PS50850">
    <property type="entry name" value="MFS"/>
    <property type="match status" value="1"/>
</dbReference>
<keyword evidence="3 4" id="KW-0472">Membrane</keyword>
<evidence type="ECO:0000313" key="7">
    <source>
        <dbReference type="Proteomes" id="UP000603352"/>
    </source>
</evidence>
<evidence type="ECO:0000256" key="2">
    <source>
        <dbReference type="ARBA" id="ARBA00022989"/>
    </source>
</evidence>
<dbReference type="PANTHER" id="PTHR11360">
    <property type="entry name" value="MONOCARBOXYLATE TRANSPORTER"/>
    <property type="match status" value="1"/>
</dbReference>
<feature type="transmembrane region" description="Helical" evidence="4">
    <location>
        <begin position="51"/>
        <end position="70"/>
    </location>
</feature>
<feature type="transmembrane region" description="Helical" evidence="4">
    <location>
        <begin position="174"/>
        <end position="191"/>
    </location>
</feature>
<feature type="transmembrane region" description="Helical" evidence="4">
    <location>
        <begin position="142"/>
        <end position="162"/>
    </location>
</feature>
<feature type="transmembrane region" description="Helical" evidence="4">
    <location>
        <begin position="320"/>
        <end position="343"/>
    </location>
</feature>
<dbReference type="CDD" id="cd17355">
    <property type="entry name" value="MFS_YcxA_like"/>
    <property type="match status" value="1"/>
</dbReference>
<reference evidence="7" key="1">
    <citation type="journal article" date="2019" name="Int. J. Syst. Evol. Microbiol.">
        <title>The Global Catalogue of Microorganisms (GCM) 10K type strain sequencing project: providing services to taxonomists for standard genome sequencing and annotation.</title>
        <authorList>
            <consortium name="The Broad Institute Genomics Platform"/>
            <consortium name="The Broad Institute Genome Sequencing Center for Infectious Disease"/>
            <person name="Wu L."/>
            <person name="Ma J."/>
        </authorList>
    </citation>
    <scope>NUCLEOTIDE SEQUENCE [LARGE SCALE GENOMIC DNA]</scope>
    <source>
        <strain evidence="7">CGMCC 1.10188</strain>
    </source>
</reference>
<dbReference type="RefSeq" id="WP_188574128.1">
    <property type="nucleotide sequence ID" value="NZ_BMDZ01000002.1"/>
</dbReference>
<accession>A0ABQ1I7I9</accession>
<dbReference type="SUPFAM" id="SSF103473">
    <property type="entry name" value="MFS general substrate transporter"/>
    <property type="match status" value="1"/>
</dbReference>
<keyword evidence="1 4" id="KW-0812">Transmembrane</keyword>
<keyword evidence="2 4" id="KW-1133">Transmembrane helix</keyword>
<evidence type="ECO:0000259" key="5">
    <source>
        <dbReference type="PROSITE" id="PS50850"/>
    </source>
</evidence>
<dbReference type="PANTHER" id="PTHR11360:SF284">
    <property type="entry name" value="EG:103B4.3 PROTEIN-RELATED"/>
    <property type="match status" value="1"/>
</dbReference>
<proteinExistence type="predicted"/>
<sequence>MPTPSRPKLDHTARTVLIAAALVVTISMGVRQAFGVFLTPVVQELGIGREVFGFAIALQNLLFGLIQPFIGMIADRFGPSRVVVAGTVAYVAGLVFAASTADPTGLLVTLGIAVGIGLAGTSFVVVLGAVGRVVPEARRPQCFALVTAGGSLGMFAVVPGAYAMLDAFGWRDAILLLALVASTMIAFGFALDGSRRRDRLSATAGSPSPAQPAGAVSLSQAMTEARGSGSFWLLSLGFGVCGFQITFIGTHLPAYVGDVGVAGWVAAWALGLIGACNIAGAYIIGSLGSRYRSRNVLVVVYALRTAFVLAVVLLPPSPAVILAFAACFGFTWLGTIPLTSSLVARIFGPRYLSTLYGIVFLSHQVGAFLGAWGGGYIYDLLGSYDAVWMAMAGLSAVAAIIHLPISDRPVVHAAAKAT</sequence>
<gene>
    <name evidence="6" type="ORF">GCM10011505_02290</name>
</gene>